<evidence type="ECO:0000256" key="1">
    <source>
        <dbReference type="SAM" id="Phobius"/>
    </source>
</evidence>
<keyword evidence="1" id="KW-0472">Membrane</keyword>
<feature type="transmembrane region" description="Helical" evidence="1">
    <location>
        <begin position="5"/>
        <end position="22"/>
    </location>
</feature>
<feature type="transmembrane region" description="Helical" evidence="1">
    <location>
        <begin position="34"/>
        <end position="54"/>
    </location>
</feature>
<proteinExistence type="predicted"/>
<protein>
    <submittedName>
        <fullName evidence="2">Uncharacterized protein</fullName>
    </submittedName>
</protein>
<dbReference type="EMBL" id="GGEC01054557">
    <property type="protein sequence ID" value="MBX35041.1"/>
    <property type="molecule type" value="Transcribed_RNA"/>
</dbReference>
<feature type="transmembrane region" description="Helical" evidence="1">
    <location>
        <begin position="66"/>
        <end position="84"/>
    </location>
</feature>
<accession>A0A2P2MXT3</accession>
<organism evidence="2">
    <name type="scientific">Rhizophora mucronata</name>
    <name type="common">Asiatic mangrove</name>
    <dbReference type="NCBI Taxonomy" id="61149"/>
    <lineage>
        <taxon>Eukaryota</taxon>
        <taxon>Viridiplantae</taxon>
        <taxon>Streptophyta</taxon>
        <taxon>Embryophyta</taxon>
        <taxon>Tracheophyta</taxon>
        <taxon>Spermatophyta</taxon>
        <taxon>Magnoliopsida</taxon>
        <taxon>eudicotyledons</taxon>
        <taxon>Gunneridae</taxon>
        <taxon>Pentapetalae</taxon>
        <taxon>rosids</taxon>
        <taxon>fabids</taxon>
        <taxon>Malpighiales</taxon>
        <taxon>Rhizophoraceae</taxon>
        <taxon>Rhizophora</taxon>
    </lineage>
</organism>
<keyword evidence="1" id="KW-1133">Transmembrane helix</keyword>
<dbReference type="AlphaFoldDB" id="A0A2P2MXT3"/>
<name>A0A2P2MXT3_RHIMU</name>
<sequence length="88" mass="10153">MQLELYIDFNCIIIILLHYSAVENLGDFFLYNPLYFGAFLCRPSGMFFICYAFMHTKPHCDGIGSFNLVPLPAIFGSTKAFFYIDFIN</sequence>
<keyword evidence="1" id="KW-0812">Transmembrane</keyword>
<evidence type="ECO:0000313" key="2">
    <source>
        <dbReference type="EMBL" id="MBX35041.1"/>
    </source>
</evidence>
<reference evidence="2" key="1">
    <citation type="submission" date="2018-02" db="EMBL/GenBank/DDBJ databases">
        <title>Rhizophora mucronata_Transcriptome.</title>
        <authorList>
            <person name="Meera S.P."/>
            <person name="Sreeshan A."/>
            <person name="Augustine A."/>
        </authorList>
    </citation>
    <scope>NUCLEOTIDE SEQUENCE</scope>
    <source>
        <tissue evidence="2">Leaf</tissue>
    </source>
</reference>